<evidence type="ECO:0008006" key="4">
    <source>
        <dbReference type="Google" id="ProtNLM"/>
    </source>
</evidence>
<keyword evidence="1" id="KW-0732">Signal</keyword>
<name>A0A128FGR8_9GAMM</name>
<dbReference type="Gene3D" id="3.80.10.10">
    <property type="entry name" value="Ribonuclease Inhibitor"/>
    <property type="match status" value="1"/>
</dbReference>
<organism evidence="2 3">
    <name type="scientific">Grimontia marina</name>
    <dbReference type="NCBI Taxonomy" id="646534"/>
    <lineage>
        <taxon>Bacteria</taxon>
        <taxon>Pseudomonadati</taxon>
        <taxon>Pseudomonadota</taxon>
        <taxon>Gammaproteobacteria</taxon>
        <taxon>Vibrionales</taxon>
        <taxon>Vibrionaceae</taxon>
        <taxon>Grimontia</taxon>
    </lineage>
</organism>
<keyword evidence="3" id="KW-1185">Reference proteome</keyword>
<feature type="signal peptide" evidence="1">
    <location>
        <begin position="1"/>
        <end position="29"/>
    </location>
</feature>
<gene>
    <name evidence="2" type="ORF">GMA8713_04022</name>
</gene>
<feature type="chain" id="PRO_5007282442" description="Leucine-rich repeat protein" evidence="1">
    <location>
        <begin position="30"/>
        <end position="194"/>
    </location>
</feature>
<dbReference type="InterPro" id="IPR032675">
    <property type="entry name" value="LRR_dom_sf"/>
</dbReference>
<accession>A0A128FGR8</accession>
<dbReference type="EMBL" id="FIZY01000049">
    <property type="protein sequence ID" value="CZF85989.1"/>
    <property type="molecule type" value="Genomic_DNA"/>
</dbReference>
<evidence type="ECO:0000313" key="3">
    <source>
        <dbReference type="Proteomes" id="UP000073601"/>
    </source>
</evidence>
<evidence type="ECO:0000256" key="1">
    <source>
        <dbReference type="SAM" id="SignalP"/>
    </source>
</evidence>
<dbReference type="AlphaFoldDB" id="A0A128FGR8"/>
<proteinExistence type="predicted"/>
<reference evidence="3" key="1">
    <citation type="submission" date="2016-02" db="EMBL/GenBank/DDBJ databases">
        <authorList>
            <person name="Rodrigo-Torres Lidia"/>
            <person name="Arahal R.David."/>
        </authorList>
    </citation>
    <scope>NUCLEOTIDE SEQUENCE [LARGE SCALE GENOMIC DNA]</scope>
    <source>
        <strain evidence="3">CECT 8713</strain>
    </source>
</reference>
<sequence length="194" mass="21365">MPNKSKISRCLIIQAILLTISFSFQSVHAMGKKKPHFVDTLKLHGYIDNYGNVRLNHSPLTELPEPFEVEGFLDMKGSKIKHLPDGLTVKSYVNASNSMLTKFPKIEVGGYINLTGSKVTALPTGFKVNGDLSLVDTPITVLPGRLNVKGNLYLGNTRIKTLPADLKVGGDLYIRGTQVQTVPETVRVEGKIYR</sequence>
<dbReference type="Proteomes" id="UP000073601">
    <property type="component" value="Unassembled WGS sequence"/>
</dbReference>
<protein>
    <recommendedName>
        <fullName evidence="4">Leucine-rich repeat protein</fullName>
    </recommendedName>
</protein>
<evidence type="ECO:0000313" key="2">
    <source>
        <dbReference type="EMBL" id="CZF85989.1"/>
    </source>
</evidence>